<evidence type="ECO:0000256" key="3">
    <source>
        <dbReference type="ARBA" id="ARBA00022840"/>
    </source>
</evidence>
<evidence type="ECO:0000256" key="1">
    <source>
        <dbReference type="ARBA" id="ARBA00010638"/>
    </source>
</evidence>
<dbReference type="Proteomes" id="UP001597417">
    <property type="component" value="Unassembled WGS sequence"/>
</dbReference>
<comment type="caution">
    <text evidence="5">The sequence shown here is derived from an EMBL/GenBank/DDBJ whole genome shotgun (WGS) entry which is preliminary data.</text>
</comment>
<dbReference type="PIRSF" id="PIRSF006806">
    <property type="entry name" value="FTHF_cligase"/>
    <property type="match status" value="1"/>
</dbReference>
<name>A0ABW5FTS9_9PSEU</name>
<keyword evidence="4" id="KW-0479">Metal-binding</keyword>
<keyword evidence="2 4" id="KW-0547">Nucleotide-binding</keyword>
<dbReference type="RefSeq" id="WP_378264833.1">
    <property type="nucleotide sequence ID" value="NZ_JBHUKR010000007.1"/>
</dbReference>
<dbReference type="NCBIfam" id="TIGR02727">
    <property type="entry name" value="MTHFS_bact"/>
    <property type="match status" value="1"/>
</dbReference>
<dbReference type="PANTHER" id="PTHR23407:SF1">
    <property type="entry name" value="5-FORMYLTETRAHYDROFOLATE CYCLO-LIGASE"/>
    <property type="match status" value="1"/>
</dbReference>
<gene>
    <name evidence="5" type="ORF">ACFSXZ_13005</name>
</gene>
<organism evidence="5 6">
    <name type="scientific">Amycolatopsis pigmentata</name>
    <dbReference type="NCBI Taxonomy" id="450801"/>
    <lineage>
        <taxon>Bacteria</taxon>
        <taxon>Bacillati</taxon>
        <taxon>Actinomycetota</taxon>
        <taxon>Actinomycetes</taxon>
        <taxon>Pseudonocardiales</taxon>
        <taxon>Pseudonocardiaceae</taxon>
        <taxon>Amycolatopsis</taxon>
    </lineage>
</organism>
<dbReference type="InterPro" id="IPR037171">
    <property type="entry name" value="NagB/RpiA_transferase-like"/>
</dbReference>
<keyword evidence="4" id="KW-0460">Magnesium</keyword>
<dbReference type="GO" id="GO:0030272">
    <property type="term" value="F:5-formyltetrahydrofolate cyclo-ligase activity"/>
    <property type="evidence" value="ECO:0007669"/>
    <property type="project" value="UniProtKB-EC"/>
</dbReference>
<dbReference type="EC" id="6.3.3.2" evidence="4"/>
<reference evidence="6" key="1">
    <citation type="journal article" date="2019" name="Int. J. Syst. Evol. Microbiol.">
        <title>The Global Catalogue of Microorganisms (GCM) 10K type strain sequencing project: providing services to taxonomists for standard genome sequencing and annotation.</title>
        <authorList>
            <consortium name="The Broad Institute Genomics Platform"/>
            <consortium name="The Broad Institute Genome Sequencing Center for Infectious Disease"/>
            <person name="Wu L."/>
            <person name="Ma J."/>
        </authorList>
    </citation>
    <scope>NUCLEOTIDE SEQUENCE [LARGE SCALE GENOMIC DNA]</scope>
    <source>
        <strain evidence="6">CGMCC 4.7645</strain>
    </source>
</reference>
<keyword evidence="3 4" id="KW-0067">ATP-binding</keyword>
<protein>
    <recommendedName>
        <fullName evidence="4">5-formyltetrahydrofolate cyclo-ligase</fullName>
        <ecNumber evidence="4">6.3.3.2</ecNumber>
    </recommendedName>
</protein>
<dbReference type="EMBL" id="JBHUKR010000007">
    <property type="protein sequence ID" value="MFD2417242.1"/>
    <property type="molecule type" value="Genomic_DNA"/>
</dbReference>
<evidence type="ECO:0000256" key="4">
    <source>
        <dbReference type="RuleBase" id="RU361279"/>
    </source>
</evidence>
<evidence type="ECO:0000256" key="2">
    <source>
        <dbReference type="ARBA" id="ARBA00022741"/>
    </source>
</evidence>
<dbReference type="Pfam" id="PF01812">
    <property type="entry name" value="5-FTHF_cyc-lig"/>
    <property type="match status" value="1"/>
</dbReference>
<accession>A0ABW5FTS9</accession>
<dbReference type="Gene3D" id="3.40.50.10420">
    <property type="entry name" value="NagB/RpiA/CoA transferase-like"/>
    <property type="match status" value="1"/>
</dbReference>
<evidence type="ECO:0000313" key="5">
    <source>
        <dbReference type="EMBL" id="MFD2417242.1"/>
    </source>
</evidence>
<dbReference type="PANTHER" id="PTHR23407">
    <property type="entry name" value="ATPASE INHIBITOR/5-FORMYLTETRAHYDROFOLATE CYCLO-LIGASE"/>
    <property type="match status" value="1"/>
</dbReference>
<comment type="similarity">
    <text evidence="1 4">Belongs to the 5-formyltetrahydrofolate cyclo-ligase family.</text>
</comment>
<proteinExistence type="inferred from homology"/>
<sequence length="200" mass="21032">MADRCNEQWDKTEWRAYLARSRAAVSVQQRVVEARALVQAVAALPIPDTVCCFVPFGSEPGSIALLDVLRDAGARVLLPAIPAAPGALDWAEFTGTATLVPGPMRGILEPSGPRLGPTALRSAGLVLVPALAVDHSGVRLGRGAGHYDRSLVHADPEAALVAVVRDGELVEKLPADAHDVRITGALMPARGLVHLPLRAD</sequence>
<comment type="catalytic activity">
    <reaction evidence="4">
        <text>(6S)-5-formyl-5,6,7,8-tetrahydrofolate + ATP = (6R)-5,10-methenyltetrahydrofolate + ADP + phosphate</text>
        <dbReference type="Rhea" id="RHEA:10488"/>
        <dbReference type="ChEBI" id="CHEBI:30616"/>
        <dbReference type="ChEBI" id="CHEBI:43474"/>
        <dbReference type="ChEBI" id="CHEBI:57455"/>
        <dbReference type="ChEBI" id="CHEBI:57457"/>
        <dbReference type="ChEBI" id="CHEBI:456216"/>
        <dbReference type="EC" id="6.3.3.2"/>
    </reaction>
</comment>
<comment type="cofactor">
    <cofactor evidence="4">
        <name>Mg(2+)</name>
        <dbReference type="ChEBI" id="CHEBI:18420"/>
    </cofactor>
</comment>
<dbReference type="InterPro" id="IPR024185">
    <property type="entry name" value="FTHF_cligase-like_sf"/>
</dbReference>
<evidence type="ECO:0000313" key="6">
    <source>
        <dbReference type="Proteomes" id="UP001597417"/>
    </source>
</evidence>
<keyword evidence="6" id="KW-1185">Reference proteome</keyword>
<dbReference type="InterPro" id="IPR002698">
    <property type="entry name" value="FTHF_cligase"/>
</dbReference>
<dbReference type="SUPFAM" id="SSF100950">
    <property type="entry name" value="NagB/RpiA/CoA transferase-like"/>
    <property type="match status" value="1"/>
</dbReference>
<keyword evidence="5" id="KW-0436">Ligase</keyword>